<dbReference type="Pfam" id="PF00048">
    <property type="entry name" value="IL8"/>
    <property type="match status" value="1"/>
</dbReference>
<dbReference type="Gene3D" id="2.40.50.40">
    <property type="match status" value="1"/>
</dbReference>
<dbReference type="EMBL" id="BEZZ01000034">
    <property type="protein sequence ID" value="GCC23623.1"/>
    <property type="molecule type" value="Genomic_DNA"/>
</dbReference>
<comment type="caution">
    <text evidence="4">The sequence shown here is derived from an EMBL/GenBank/DDBJ whole genome shotgun (WGS) entry which is preliminary data.</text>
</comment>
<feature type="chain" id="PRO_5019217882" description="Chemokine interleukin-8-like domain-containing protein" evidence="2">
    <location>
        <begin position="21"/>
        <end position="92"/>
    </location>
</feature>
<evidence type="ECO:0000256" key="1">
    <source>
        <dbReference type="ARBA" id="ARBA00022514"/>
    </source>
</evidence>
<dbReference type="GO" id="GO:0006955">
    <property type="term" value="P:immune response"/>
    <property type="evidence" value="ECO:0007669"/>
    <property type="project" value="InterPro"/>
</dbReference>
<dbReference type="InterPro" id="IPR039809">
    <property type="entry name" value="Chemokine_b/g/d"/>
</dbReference>
<evidence type="ECO:0000259" key="3">
    <source>
        <dbReference type="SMART" id="SM00199"/>
    </source>
</evidence>
<dbReference type="OMA" id="HRIKEYA"/>
<organism evidence="4 5">
    <name type="scientific">Chiloscyllium punctatum</name>
    <name type="common">Brownbanded bambooshark</name>
    <name type="synonym">Hemiscyllium punctatum</name>
    <dbReference type="NCBI Taxonomy" id="137246"/>
    <lineage>
        <taxon>Eukaryota</taxon>
        <taxon>Metazoa</taxon>
        <taxon>Chordata</taxon>
        <taxon>Craniata</taxon>
        <taxon>Vertebrata</taxon>
        <taxon>Chondrichthyes</taxon>
        <taxon>Elasmobranchii</taxon>
        <taxon>Galeomorphii</taxon>
        <taxon>Galeoidea</taxon>
        <taxon>Orectolobiformes</taxon>
        <taxon>Hemiscylliidae</taxon>
        <taxon>Chiloscyllium</taxon>
    </lineage>
</organism>
<keyword evidence="2" id="KW-0732">Signal</keyword>
<dbReference type="Proteomes" id="UP000287033">
    <property type="component" value="Unassembled WGS sequence"/>
</dbReference>
<gene>
    <name evidence="4" type="ORF">chiPu_0002021</name>
</gene>
<evidence type="ECO:0000313" key="5">
    <source>
        <dbReference type="Proteomes" id="UP000287033"/>
    </source>
</evidence>
<accession>A0A401RZP4</accession>
<name>A0A401RZP4_CHIPU</name>
<dbReference type="PANTHER" id="PTHR12015:SF108">
    <property type="entry name" value="C-C MOTIF CHEMOKINE 20"/>
    <property type="match status" value="1"/>
</dbReference>
<keyword evidence="5" id="KW-1185">Reference proteome</keyword>
<dbReference type="SUPFAM" id="SSF54117">
    <property type="entry name" value="Interleukin 8-like chemokines"/>
    <property type="match status" value="1"/>
</dbReference>
<dbReference type="GO" id="GO:0008009">
    <property type="term" value="F:chemokine activity"/>
    <property type="evidence" value="ECO:0007669"/>
    <property type="project" value="InterPro"/>
</dbReference>
<dbReference type="PANTHER" id="PTHR12015">
    <property type="entry name" value="SMALL INDUCIBLE CYTOKINE A"/>
    <property type="match status" value="1"/>
</dbReference>
<evidence type="ECO:0000313" key="4">
    <source>
        <dbReference type="EMBL" id="GCC23623.1"/>
    </source>
</evidence>
<feature type="signal peptide" evidence="2">
    <location>
        <begin position="1"/>
        <end position="20"/>
    </location>
</feature>
<dbReference type="GO" id="GO:0005615">
    <property type="term" value="C:extracellular space"/>
    <property type="evidence" value="ECO:0007669"/>
    <property type="project" value="UniProtKB-KW"/>
</dbReference>
<feature type="domain" description="Chemokine interleukin-8-like" evidence="3">
    <location>
        <begin position="26"/>
        <end position="85"/>
    </location>
</feature>
<dbReference type="InterPro" id="IPR001811">
    <property type="entry name" value="Chemokine_IL8-like_dom"/>
</dbReference>
<dbReference type="OrthoDB" id="9930747at2759"/>
<reference evidence="4 5" key="1">
    <citation type="journal article" date="2018" name="Nat. Ecol. Evol.">
        <title>Shark genomes provide insights into elasmobranch evolution and the origin of vertebrates.</title>
        <authorList>
            <person name="Hara Y"/>
            <person name="Yamaguchi K"/>
            <person name="Onimaru K"/>
            <person name="Kadota M"/>
            <person name="Koyanagi M"/>
            <person name="Keeley SD"/>
            <person name="Tatsumi K"/>
            <person name="Tanaka K"/>
            <person name="Motone F"/>
            <person name="Kageyama Y"/>
            <person name="Nozu R"/>
            <person name="Adachi N"/>
            <person name="Nishimura O"/>
            <person name="Nakagawa R"/>
            <person name="Tanegashima C"/>
            <person name="Kiyatake I"/>
            <person name="Matsumoto R"/>
            <person name="Murakumo K"/>
            <person name="Nishida K"/>
            <person name="Terakita A"/>
            <person name="Kuratani S"/>
            <person name="Sato K"/>
            <person name="Hyodo S Kuraku.S."/>
        </authorList>
    </citation>
    <scope>NUCLEOTIDE SEQUENCE [LARGE SCALE GENOMIC DNA]</scope>
</reference>
<protein>
    <recommendedName>
        <fullName evidence="3">Chemokine interleukin-8-like domain-containing protein</fullName>
    </recommendedName>
</protein>
<proteinExistence type="predicted"/>
<evidence type="ECO:0000256" key="2">
    <source>
        <dbReference type="SAM" id="SignalP"/>
    </source>
</evidence>
<dbReference type="InterPro" id="IPR036048">
    <property type="entry name" value="Interleukin_8-like_sf"/>
</dbReference>
<keyword evidence="1" id="KW-0202">Cytokine</keyword>
<dbReference type="SMART" id="SM00199">
    <property type="entry name" value="SCY"/>
    <property type="match status" value="1"/>
</dbReference>
<sequence length="92" mass="10613">MKQVLVVLMCLGIISFVALAAPSQIWKNCCRKYSQRIPQLHRIKEYASQENDGRCKIKAVIFKVKNHWICSNPDNGQVKKLVEKLSQKERKG</sequence>
<dbReference type="AlphaFoldDB" id="A0A401RZP4"/>